<dbReference type="EMBL" id="UOGD01000200">
    <property type="protein sequence ID" value="VAX21611.1"/>
    <property type="molecule type" value="Genomic_DNA"/>
</dbReference>
<protein>
    <submittedName>
        <fullName evidence="1">Uncharacterized protein</fullName>
    </submittedName>
</protein>
<reference evidence="1" key="1">
    <citation type="submission" date="2018-06" db="EMBL/GenBank/DDBJ databases">
        <authorList>
            <person name="Zhirakovskaya E."/>
        </authorList>
    </citation>
    <scope>NUCLEOTIDE SEQUENCE</scope>
</reference>
<organism evidence="1">
    <name type="scientific">hydrothermal vent metagenome</name>
    <dbReference type="NCBI Taxonomy" id="652676"/>
    <lineage>
        <taxon>unclassified sequences</taxon>
        <taxon>metagenomes</taxon>
        <taxon>ecological metagenomes</taxon>
    </lineage>
</organism>
<proteinExistence type="predicted"/>
<gene>
    <name evidence="1" type="ORF">MNBD_IGNAVI01-1001</name>
</gene>
<dbReference type="AlphaFoldDB" id="A0A3B1C4P1"/>
<sequence length="58" mass="6625">MKKKPKKINTKISKIQLTNDKISGRGGLSFYLRYVEQIGFYLLSEKILGHITISKKGL</sequence>
<accession>A0A3B1C4P1</accession>
<feature type="non-terminal residue" evidence="1">
    <location>
        <position position="58"/>
    </location>
</feature>
<evidence type="ECO:0000313" key="1">
    <source>
        <dbReference type="EMBL" id="VAX21611.1"/>
    </source>
</evidence>
<name>A0A3B1C4P1_9ZZZZ</name>